<dbReference type="Pfam" id="PF01471">
    <property type="entry name" value="PG_binding_1"/>
    <property type="match status" value="1"/>
</dbReference>
<reference evidence="4 5" key="1">
    <citation type="journal article" date="2012" name="J. Bacteriol.">
        <title>Genome sequences for six rhodanobacter strains, isolated from soils and the terrestrial subsurface, with variable denitrification capabilities.</title>
        <authorList>
            <person name="Kostka J.E."/>
            <person name="Green S.J."/>
            <person name="Rishishwar L."/>
            <person name="Prakash O."/>
            <person name="Katz L.S."/>
            <person name="Marino-Ramirez L."/>
            <person name="Jordan I.K."/>
            <person name="Munk C."/>
            <person name="Ivanova N."/>
            <person name="Mikhailova N."/>
            <person name="Watson D.B."/>
            <person name="Brown S.D."/>
            <person name="Palumbo A.V."/>
            <person name="Brooks S.C."/>
        </authorList>
    </citation>
    <scope>NUCLEOTIDE SEQUENCE [LARGE SCALE GENOMIC DNA]</scope>
    <source>
        <strain evidence="5">Jip2T</strain>
    </source>
</reference>
<dbReference type="InterPro" id="IPR046519">
    <property type="entry name" value="X-Tfes_XVIPCD"/>
</dbReference>
<feature type="domain" description="X-Tfes XVIPCD" evidence="3">
    <location>
        <begin position="296"/>
        <end position="390"/>
    </location>
</feature>
<proteinExistence type="predicted"/>
<evidence type="ECO:0000313" key="4">
    <source>
        <dbReference type="EMBL" id="EIL91970.1"/>
    </source>
</evidence>
<evidence type="ECO:0000259" key="3">
    <source>
        <dbReference type="Pfam" id="PF20410"/>
    </source>
</evidence>
<gene>
    <name evidence="4" type="ORF">UU9_03058</name>
</gene>
<sequence length="418" mass="44753">MATASAYHQGNIAGLDDAMTRRLIASTVMTESNGGDLAITNRQGYVGRYQAGAGWLSDAGYIDKHKLAEAMQGQRNEWAWAVSGGMTRFLEDPSNWNNGLSLEKYKASPDLQDRAFKINSDHAYHQAVGNGVLKEGDDPAKVAGFLKARHIAGYGGAIAAVTGSRVIRDSNGTSNYDYMHDITRNRDGLDQRMARTLHTQSQTGSAYSCVARNVLEEGARGSAVATLQAELSQLGYSGDRGHPLTADGEFGIRTRHAVERFQHDHHLTVDGKVGPLTREAMHSALQQSASPLSLTDVHHPGHALFAQALAGVRALDARGQPTEQQRLNLAAAMVVEARHQGLTRIDQVALGNDGSRVYIAQRPTSFMEQTKIGSVDTVAALQTPVARSSELAASPRSSSAASPAPIIQPPAPTQTMVV</sequence>
<protein>
    <submittedName>
        <fullName evidence="4">Mannosyl-glycoprotein endo-beta-N-acetylglucosamidase</fullName>
    </submittedName>
</protein>
<dbReference type="SUPFAM" id="SSF47090">
    <property type="entry name" value="PGBD-like"/>
    <property type="match status" value="1"/>
</dbReference>
<dbReference type="EMBL" id="AJXU01000014">
    <property type="protein sequence ID" value="EIL91970.1"/>
    <property type="molecule type" value="Genomic_DNA"/>
</dbReference>
<name>I4VXM9_9GAMM</name>
<organism evidence="4 5">
    <name type="scientific">Rhodanobacter fulvus Jip2</name>
    <dbReference type="NCBI Taxonomy" id="1163408"/>
    <lineage>
        <taxon>Bacteria</taxon>
        <taxon>Pseudomonadati</taxon>
        <taxon>Pseudomonadota</taxon>
        <taxon>Gammaproteobacteria</taxon>
        <taxon>Lysobacterales</taxon>
        <taxon>Rhodanobacteraceae</taxon>
        <taxon>Rhodanobacter</taxon>
    </lineage>
</organism>
<dbReference type="InterPro" id="IPR036365">
    <property type="entry name" value="PGBD-like_sf"/>
</dbReference>
<accession>I4VXM9</accession>
<dbReference type="eggNOG" id="COG3409">
    <property type="taxonomic scope" value="Bacteria"/>
</dbReference>
<evidence type="ECO:0000313" key="5">
    <source>
        <dbReference type="Proteomes" id="UP000004210"/>
    </source>
</evidence>
<dbReference type="AlphaFoldDB" id="I4VXM9"/>
<feature type="domain" description="Peptidoglycan binding-like" evidence="2">
    <location>
        <begin position="220"/>
        <end position="281"/>
    </location>
</feature>
<dbReference type="Proteomes" id="UP000004210">
    <property type="component" value="Unassembled WGS sequence"/>
</dbReference>
<evidence type="ECO:0000256" key="1">
    <source>
        <dbReference type="SAM" id="MobiDB-lite"/>
    </source>
</evidence>
<comment type="caution">
    <text evidence="4">The sequence shown here is derived from an EMBL/GenBank/DDBJ whole genome shotgun (WGS) entry which is preliminary data.</text>
</comment>
<keyword evidence="5" id="KW-1185">Reference proteome</keyword>
<feature type="compositionally biased region" description="Low complexity" evidence="1">
    <location>
        <begin position="389"/>
        <end position="405"/>
    </location>
</feature>
<dbReference type="InterPro" id="IPR002477">
    <property type="entry name" value="Peptidoglycan-bd-like"/>
</dbReference>
<evidence type="ECO:0000259" key="2">
    <source>
        <dbReference type="Pfam" id="PF01471"/>
    </source>
</evidence>
<dbReference type="eggNOG" id="COG3179">
    <property type="taxonomic scope" value="Bacteria"/>
</dbReference>
<feature type="region of interest" description="Disordered" evidence="1">
    <location>
        <begin position="389"/>
        <end position="418"/>
    </location>
</feature>
<dbReference type="Pfam" id="PF20410">
    <property type="entry name" value="X-Tfes_XVIPCD"/>
    <property type="match status" value="1"/>
</dbReference>
<dbReference type="STRING" id="1163408.UU9_03058"/>
<dbReference type="InterPro" id="IPR036366">
    <property type="entry name" value="PGBDSf"/>
</dbReference>
<dbReference type="Gene3D" id="1.10.101.10">
    <property type="entry name" value="PGBD-like superfamily/PGBD"/>
    <property type="match status" value="1"/>
</dbReference>